<dbReference type="EMBL" id="CP011805">
    <property type="protein sequence ID" value="AKM07018.1"/>
    <property type="molecule type" value="Genomic_DNA"/>
</dbReference>
<dbReference type="SUPFAM" id="SSF53474">
    <property type="entry name" value="alpha/beta-Hydrolases"/>
    <property type="match status" value="1"/>
</dbReference>
<feature type="domain" description="Dienelactone hydrolase" evidence="1">
    <location>
        <begin position="32"/>
        <end position="209"/>
    </location>
</feature>
<dbReference type="AlphaFoldDB" id="A0A0G3X9K5"/>
<protein>
    <submittedName>
        <fullName evidence="2">Dienelactone hydrolase</fullName>
    </submittedName>
</protein>
<dbReference type="InterPro" id="IPR051049">
    <property type="entry name" value="Dienelactone_hydrolase-like"/>
</dbReference>
<evidence type="ECO:0000259" key="1">
    <source>
        <dbReference type="Pfam" id="PF01738"/>
    </source>
</evidence>
<dbReference type="RefSeq" id="WP_053043927.1">
    <property type="nucleotide sequence ID" value="NZ_CP011805.1"/>
</dbReference>
<evidence type="ECO:0000313" key="2">
    <source>
        <dbReference type="EMBL" id="AKM07018.1"/>
    </source>
</evidence>
<dbReference type="InterPro" id="IPR029058">
    <property type="entry name" value="AB_hydrolase_fold"/>
</dbReference>
<dbReference type="OrthoDB" id="9787933at2"/>
<dbReference type="Gene3D" id="3.40.50.1820">
    <property type="entry name" value="alpha/beta hydrolase"/>
    <property type="match status" value="1"/>
</dbReference>
<dbReference type="GO" id="GO:0016787">
    <property type="term" value="F:hydrolase activity"/>
    <property type="evidence" value="ECO:0007669"/>
    <property type="project" value="UniProtKB-KW"/>
</dbReference>
<dbReference type="InterPro" id="IPR002925">
    <property type="entry name" value="Dienelactn_hydro"/>
</dbReference>
<organism evidence="2 3">
    <name type="scientific">Pelagerythrobacter marensis</name>
    <dbReference type="NCBI Taxonomy" id="543877"/>
    <lineage>
        <taxon>Bacteria</taxon>
        <taxon>Pseudomonadati</taxon>
        <taxon>Pseudomonadota</taxon>
        <taxon>Alphaproteobacteria</taxon>
        <taxon>Sphingomonadales</taxon>
        <taxon>Erythrobacteraceae</taxon>
        <taxon>Pelagerythrobacter</taxon>
    </lineage>
</organism>
<dbReference type="KEGG" id="amx:AM2010_941"/>
<dbReference type="PANTHER" id="PTHR46623">
    <property type="entry name" value="CARBOXYMETHYLENEBUTENOLIDASE-RELATED"/>
    <property type="match status" value="1"/>
</dbReference>
<evidence type="ECO:0000313" key="3">
    <source>
        <dbReference type="Proteomes" id="UP000037643"/>
    </source>
</evidence>
<dbReference type="Proteomes" id="UP000037643">
    <property type="component" value="Chromosome"/>
</dbReference>
<keyword evidence="2" id="KW-0378">Hydrolase</keyword>
<name>A0A0G3X9K5_9SPHN</name>
<keyword evidence="3" id="KW-1185">Reference proteome</keyword>
<dbReference type="PANTHER" id="PTHR46623:SF6">
    <property type="entry name" value="ALPHA_BETA-HYDROLASES SUPERFAMILY PROTEIN"/>
    <property type="match status" value="1"/>
</dbReference>
<dbReference type="PATRIC" id="fig|543877.4.peg.951"/>
<sequence>MCHGAAIDAFPAPAGGESFASQVQGFRFATPRGKRVAILPDIYGCNDFYRGLAVLLQQNGADVWLVDTFAGLGELPENTREAAFARRDRVRDKTFLDRFEAFAGAEKIGAVIGFCLGGLYVFELARRGLDADLLGLYGFPQGLPNEDPLPAPLDYLPQVEKPFTMLMGRSDESVGADNIARLEAIAPDAPAMDLTIYDGVGHNFLPFLDSDDPGKHAVAVDARDRILRVAAS</sequence>
<dbReference type="STRING" id="543877.AM2010_941"/>
<gene>
    <name evidence="2" type="ORF">AM2010_941</name>
</gene>
<reference evidence="2 3" key="1">
    <citation type="submission" date="2015-06" db="EMBL/GenBank/DDBJ databases">
        <authorList>
            <person name="Kim K.M."/>
        </authorList>
    </citation>
    <scope>NUCLEOTIDE SEQUENCE [LARGE SCALE GENOMIC DNA]</scope>
    <source>
        <strain evidence="2 3">KCTC 22370</strain>
    </source>
</reference>
<proteinExistence type="predicted"/>
<accession>A0A0G3X9K5</accession>
<dbReference type="Pfam" id="PF01738">
    <property type="entry name" value="DLH"/>
    <property type="match status" value="1"/>
</dbReference>